<name>A0AAN6UCG8_9PEZI</name>
<comment type="caution">
    <text evidence="10">The sequence shown here is derived from an EMBL/GenBank/DDBJ whole genome shotgun (WGS) entry which is preliminary data.</text>
</comment>
<dbReference type="GO" id="GO:0003682">
    <property type="term" value="F:chromatin binding"/>
    <property type="evidence" value="ECO:0007669"/>
    <property type="project" value="InterPro"/>
</dbReference>
<dbReference type="GO" id="GO:0071763">
    <property type="term" value="P:nuclear membrane organization"/>
    <property type="evidence" value="ECO:0007669"/>
    <property type="project" value="TreeGrafter"/>
</dbReference>
<dbReference type="GO" id="GO:0005637">
    <property type="term" value="C:nuclear inner membrane"/>
    <property type="evidence" value="ECO:0007669"/>
    <property type="project" value="UniProtKB-SubCell"/>
</dbReference>
<evidence type="ECO:0000313" key="10">
    <source>
        <dbReference type="EMBL" id="KAK4130440.1"/>
    </source>
</evidence>
<dbReference type="PANTHER" id="PTHR47808:SF2">
    <property type="entry name" value="LEM DOMAIN-CONTAINING PROTEIN 2"/>
    <property type="match status" value="1"/>
</dbReference>
<dbReference type="InterPro" id="IPR018996">
    <property type="entry name" value="Man1/Src1-like_C"/>
</dbReference>
<dbReference type="Gene3D" id="1.10.720.40">
    <property type="match status" value="1"/>
</dbReference>
<evidence type="ECO:0008006" key="12">
    <source>
        <dbReference type="Google" id="ProtNLM"/>
    </source>
</evidence>
<dbReference type="Pfam" id="PF09402">
    <property type="entry name" value="MSC"/>
    <property type="match status" value="1"/>
</dbReference>
<feature type="compositionally biased region" description="Polar residues" evidence="7">
    <location>
        <begin position="77"/>
        <end position="90"/>
    </location>
</feature>
<accession>A0AAN6UCG8</accession>
<evidence type="ECO:0000313" key="11">
    <source>
        <dbReference type="Proteomes" id="UP001304895"/>
    </source>
</evidence>
<dbReference type="GO" id="GO:0034399">
    <property type="term" value="C:nuclear periphery"/>
    <property type="evidence" value="ECO:0007669"/>
    <property type="project" value="TreeGrafter"/>
</dbReference>
<evidence type="ECO:0000256" key="4">
    <source>
        <dbReference type="ARBA" id="ARBA00022989"/>
    </source>
</evidence>
<proteinExistence type="predicted"/>
<keyword evidence="2" id="KW-0597">Phosphoprotein</keyword>
<evidence type="ECO:0000256" key="3">
    <source>
        <dbReference type="ARBA" id="ARBA00022692"/>
    </source>
</evidence>
<protein>
    <recommendedName>
        <fullName evidence="12">Sister chromatid separation protein</fullName>
    </recommendedName>
</protein>
<evidence type="ECO:0000256" key="5">
    <source>
        <dbReference type="ARBA" id="ARBA00023136"/>
    </source>
</evidence>
<dbReference type="GO" id="GO:0005783">
    <property type="term" value="C:endoplasmic reticulum"/>
    <property type="evidence" value="ECO:0007669"/>
    <property type="project" value="TreeGrafter"/>
</dbReference>
<evidence type="ECO:0000256" key="6">
    <source>
        <dbReference type="ARBA" id="ARBA00023242"/>
    </source>
</evidence>
<keyword evidence="4" id="KW-1133">Transmembrane helix</keyword>
<dbReference type="InterPro" id="IPR044780">
    <property type="entry name" value="Heh2/Src1"/>
</dbReference>
<feature type="compositionally biased region" description="Polar residues" evidence="7">
    <location>
        <begin position="185"/>
        <end position="213"/>
    </location>
</feature>
<reference evidence="10" key="1">
    <citation type="journal article" date="2023" name="Mol. Phylogenet. Evol.">
        <title>Genome-scale phylogeny and comparative genomics of the fungal order Sordariales.</title>
        <authorList>
            <person name="Hensen N."/>
            <person name="Bonometti L."/>
            <person name="Westerberg I."/>
            <person name="Brannstrom I.O."/>
            <person name="Guillou S."/>
            <person name="Cros-Aarteil S."/>
            <person name="Calhoun S."/>
            <person name="Haridas S."/>
            <person name="Kuo A."/>
            <person name="Mondo S."/>
            <person name="Pangilinan J."/>
            <person name="Riley R."/>
            <person name="LaButti K."/>
            <person name="Andreopoulos B."/>
            <person name="Lipzen A."/>
            <person name="Chen C."/>
            <person name="Yan M."/>
            <person name="Daum C."/>
            <person name="Ng V."/>
            <person name="Clum A."/>
            <person name="Steindorff A."/>
            <person name="Ohm R.A."/>
            <person name="Martin F."/>
            <person name="Silar P."/>
            <person name="Natvig D.O."/>
            <person name="Lalanne C."/>
            <person name="Gautier V."/>
            <person name="Ament-Velasquez S.L."/>
            <person name="Kruys A."/>
            <person name="Hutchinson M.I."/>
            <person name="Powell A.J."/>
            <person name="Barry K."/>
            <person name="Miller A.N."/>
            <person name="Grigoriev I.V."/>
            <person name="Debuchy R."/>
            <person name="Gladieux P."/>
            <person name="Hiltunen Thoren M."/>
            <person name="Johannesson H."/>
        </authorList>
    </citation>
    <scope>NUCLEOTIDE SEQUENCE</scope>
    <source>
        <strain evidence="10">CBS 123565</strain>
    </source>
</reference>
<feature type="region of interest" description="Disordered" evidence="7">
    <location>
        <begin position="62"/>
        <end position="245"/>
    </location>
</feature>
<sequence length="733" mass="81589">MSDSENVEYLQAGFDPRSLTVPRLRSILVTHNIHYPSTAKKPQLIDLFLEHVVPLSKQILDTRARAKRTSRGIVDADSQSTTSTDFSNEQEVIRPPPSATRSRSPRKTTRVKREPEESDHRPPAATPSLRESPRKRQSRTASLQPAASDTDAVPDPEPPRSVRRVRGVTPIPKLEPPEEEHFFRQTPQTQRIFSSDNPFQSGANSPASPLKTPSNRRKTSAFDSPLKHTPGTARRRTDGLVFGDAAEPSTVSRNIEIPVNRVARAVTPEMELDEEFTPDEQLALDQEQRAHPEVAIARRAPHQENRGSSLTTPIWVLITTLLVAYGAWYRQEKIAVGYCGLGREPTRLIPTHIQIPEWATEVASRLDSETIQVPDWAIGVLEPQCEPCPPHAYCYEDFTARCEPDFVLRPHPLSLGGLVPLPPSCEPDGEKVRRVQAVADKAVEELRDRRARYECGEPLEPEGLPLDSPAIDEDELRGILSKKRSKRMAADEFDELWAAAIGEVKARDEVEVQADESAAAEAGGASSFPTTKLSSSSLARLSYTCALRRSVKLGVARHRLSIGGLILSLLSILYGRRRFIHNRALAAQTPALVDEVLERLATQKEVAFDAGDEDAFLFLPNLRDDVLRSLHSLSDRERLWQRVRAVVEQNSNVRTGQREGRNGEVGRAWEWIGPARLGAAGETASARRRKTARVSWGADVKGAMEDVTQPAVGETLERKAGLHRKWEEGRPIY</sequence>
<evidence type="ECO:0000259" key="8">
    <source>
        <dbReference type="Pfam" id="PF09402"/>
    </source>
</evidence>
<evidence type="ECO:0000259" key="9">
    <source>
        <dbReference type="Pfam" id="PF12949"/>
    </source>
</evidence>
<keyword evidence="3" id="KW-0812">Transmembrane</keyword>
<feature type="domain" description="Man1/Src1-like C-terminal" evidence="8">
    <location>
        <begin position="318"/>
        <end position="674"/>
    </location>
</feature>
<keyword evidence="11" id="KW-1185">Reference proteome</keyword>
<dbReference type="AlphaFoldDB" id="A0AAN6UCG8"/>
<feature type="compositionally biased region" description="Basic and acidic residues" evidence="7">
    <location>
        <begin position="111"/>
        <end position="122"/>
    </location>
</feature>
<feature type="domain" description="HeH/LEM" evidence="9">
    <location>
        <begin position="16"/>
        <end position="49"/>
    </location>
</feature>
<dbReference type="CDD" id="cd12935">
    <property type="entry name" value="LEM_like"/>
    <property type="match status" value="1"/>
</dbReference>
<comment type="subcellular location">
    <subcellularLocation>
        <location evidence="1">Nucleus inner membrane</location>
    </subcellularLocation>
</comment>
<dbReference type="PANTHER" id="PTHR47808">
    <property type="entry name" value="INNER NUCLEAR MEMBRANE PROTEIN HEH2-RELATED"/>
    <property type="match status" value="1"/>
</dbReference>
<evidence type="ECO:0000256" key="7">
    <source>
        <dbReference type="SAM" id="MobiDB-lite"/>
    </source>
</evidence>
<evidence type="ECO:0000256" key="2">
    <source>
        <dbReference type="ARBA" id="ARBA00022553"/>
    </source>
</evidence>
<dbReference type="InterPro" id="IPR025856">
    <property type="entry name" value="HeH/LEM_domain"/>
</dbReference>
<dbReference type="Gene3D" id="1.10.10.1180">
    <property type="entry name" value="MAN1, winged-helix domain"/>
    <property type="match status" value="1"/>
</dbReference>
<dbReference type="InterPro" id="IPR011015">
    <property type="entry name" value="LEM/LEM-like_dom_sf"/>
</dbReference>
<evidence type="ECO:0000256" key="1">
    <source>
        <dbReference type="ARBA" id="ARBA00004540"/>
    </source>
</evidence>
<dbReference type="Proteomes" id="UP001304895">
    <property type="component" value="Unassembled WGS sequence"/>
</dbReference>
<reference evidence="10" key="2">
    <citation type="submission" date="2023-05" db="EMBL/GenBank/DDBJ databases">
        <authorList>
            <consortium name="Lawrence Berkeley National Laboratory"/>
            <person name="Steindorff A."/>
            <person name="Hensen N."/>
            <person name="Bonometti L."/>
            <person name="Westerberg I."/>
            <person name="Brannstrom I.O."/>
            <person name="Guillou S."/>
            <person name="Cros-Aarteil S."/>
            <person name="Calhoun S."/>
            <person name="Haridas S."/>
            <person name="Kuo A."/>
            <person name="Mondo S."/>
            <person name="Pangilinan J."/>
            <person name="Riley R."/>
            <person name="Labutti K."/>
            <person name="Andreopoulos B."/>
            <person name="Lipzen A."/>
            <person name="Chen C."/>
            <person name="Yanf M."/>
            <person name="Daum C."/>
            <person name="Ng V."/>
            <person name="Clum A."/>
            <person name="Ohm R."/>
            <person name="Martin F."/>
            <person name="Silar P."/>
            <person name="Natvig D."/>
            <person name="Lalanne C."/>
            <person name="Gautier V."/>
            <person name="Ament-Velasquez S.L."/>
            <person name="Kruys A."/>
            <person name="Hutchinson M.I."/>
            <person name="Powell A.J."/>
            <person name="Barry K."/>
            <person name="Miller A.N."/>
            <person name="Grigoriev I.V."/>
            <person name="Debuchy R."/>
            <person name="Gladieux P."/>
            <person name="Thoren M.H."/>
            <person name="Johannesson H."/>
        </authorList>
    </citation>
    <scope>NUCLEOTIDE SEQUENCE</scope>
    <source>
        <strain evidence="10">CBS 123565</strain>
    </source>
</reference>
<keyword evidence="6" id="KW-0539">Nucleus</keyword>
<organism evidence="10 11">
    <name type="scientific">Trichocladium antarcticum</name>
    <dbReference type="NCBI Taxonomy" id="1450529"/>
    <lineage>
        <taxon>Eukaryota</taxon>
        <taxon>Fungi</taxon>
        <taxon>Dikarya</taxon>
        <taxon>Ascomycota</taxon>
        <taxon>Pezizomycotina</taxon>
        <taxon>Sordariomycetes</taxon>
        <taxon>Sordariomycetidae</taxon>
        <taxon>Sordariales</taxon>
        <taxon>Chaetomiaceae</taxon>
        <taxon>Trichocladium</taxon>
    </lineage>
</organism>
<dbReference type="Pfam" id="PF12949">
    <property type="entry name" value="HeH"/>
    <property type="match status" value="1"/>
</dbReference>
<keyword evidence="5" id="KW-0472">Membrane</keyword>
<gene>
    <name evidence="10" type="ORF">BT67DRAFT_219291</name>
</gene>
<dbReference type="InterPro" id="IPR041885">
    <property type="entry name" value="MAN1_winged_helix_dom"/>
</dbReference>
<dbReference type="EMBL" id="MU853436">
    <property type="protein sequence ID" value="KAK4130440.1"/>
    <property type="molecule type" value="Genomic_DNA"/>
</dbReference>